<gene>
    <name evidence="2" type="ORF">PIIN_11404</name>
</gene>
<dbReference type="InParanoid" id="G4U1I4"/>
<feature type="compositionally biased region" description="Polar residues" evidence="1">
    <location>
        <begin position="125"/>
        <end position="145"/>
    </location>
</feature>
<dbReference type="EMBL" id="CAFZ01001590">
    <property type="protein sequence ID" value="CCA77427.1"/>
    <property type="molecule type" value="Genomic_DNA"/>
</dbReference>
<dbReference type="AlphaFoldDB" id="G4U1I4"/>
<feature type="region of interest" description="Disordered" evidence="1">
    <location>
        <begin position="124"/>
        <end position="145"/>
    </location>
</feature>
<evidence type="ECO:0000256" key="1">
    <source>
        <dbReference type="SAM" id="MobiDB-lite"/>
    </source>
</evidence>
<reference evidence="2 3" key="1">
    <citation type="journal article" date="2011" name="PLoS Pathog.">
        <title>Endophytic Life Strategies Decoded by Genome and Transcriptome Analyses of the Mutualistic Root Symbiont Piriformospora indica.</title>
        <authorList>
            <person name="Zuccaro A."/>
            <person name="Lahrmann U."/>
            <person name="Guldener U."/>
            <person name="Langen G."/>
            <person name="Pfiffi S."/>
            <person name="Biedenkopf D."/>
            <person name="Wong P."/>
            <person name="Samans B."/>
            <person name="Grimm C."/>
            <person name="Basiewicz M."/>
            <person name="Murat C."/>
            <person name="Martin F."/>
            <person name="Kogel K.H."/>
        </authorList>
    </citation>
    <scope>NUCLEOTIDE SEQUENCE [LARGE SCALE GENOMIC DNA]</scope>
    <source>
        <strain evidence="2 3">DSM 11827</strain>
    </source>
</reference>
<organism evidence="2 3">
    <name type="scientific">Serendipita indica (strain DSM 11827)</name>
    <name type="common">Root endophyte fungus</name>
    <name type="synonym">Piriformospora indica</name>
    <dbReference type="NCBI Taxonomy" id="1109443"/>
    <lineage>
        <taxon>Eukaryota</taxon>
        <taxon>Fungi</taxon>
        <taxon>Dikarya</taxon>
        <taxon>Basidiomycota</taxon>
        <taxon>Agaricomycotina</taxon>
        <taxon>Agaricomycetes</taxon>
        <taxon>Sebacinales</taxon>
        <taxon>Serendipitaceae</taxon>
        <taxon>Serendipita</taxon>
    </lineage>
</organism>
<sequence>MRLQRYVSRWPLDPVRTSTRYCAQCQDSQRGGCTSPLVCSGTCLFHSSNTNACAIPIHNLLRGVNEETSQVDWRWEIYKAPALHWPESLFPRLHSTTHHHPAGTQSRPSLSAIVLLSMVIPMHPVTTNTHTPSHPPRSNSMSEAGQYQAPCHTYDYSPRSPLSHCPNYYPPPGEPHPSLTNARSQSYNGSPPNAYQCHPPPVHPPYYREPAMTQFDSPSEMHKMR</sequence>
<name>G4U1I4_SERID</name>
<accession>G4U1I4</accession>
<protein>
    <submittedName>
        <fullName evidence="2">Uncharacterized protein</fullName>
    </submittedName>
</protein>
<feature type="region of interest" description="Disordered" evidence="1">
    <location>
        <begin position="165"/>
        <end position="225"/>
    </location>
</feature>
<evidence type="ECO:0000313" key="2">
    <source>
        <dbReference type="EMBL" id="CCA77427.1"/>
    </source>
</evidence>
<dbReference type="Proteomes" id="UP000007148">
    <property type="component" value="Unassembled WGS sequence"/>
</dbReference>
<feature type="compositionally biased region" description="Polar residues" evidence="1">
    <location>
        <begin position="178"/>
        <end position="193"/>
    </location>
</feature>
<dbReference type="HOGENOM" id="CLU_1230336_0_0_1"/>
<evidence type="ECO:0000313" key="3">
    <source>
        <dbReference type="Proteomes" id="UP000007148"/>
    </source>
</evidence>
<comment type="caution">
    <text evidence="2">The sequence shown here is derived from an EMBL/GenBank/DDBJ whole genome shotgun (WGS) entry which is preliminary data.</text>
</comment>
<keyword evidence="3" id="KW-1185">Reference proteome</keyword>
<proteinExistence type="predicted"/>